<dbReference type="GeneID" id="37031331"/>
<evidence type="ECO:0000313" key="2">
    <source>
        <dbReference type="EMBL" id="PWN31069.1"/>
    </source>
</evidence>
<name>A0A316V0J5_9BASI</name>
<dbReference type="EMBL" id="KZ819662">
    <property type="protein sequence ID" value="PWN31069.1"/>
    <property type="molecule type" value="Genomic_DNA"/>
</dbReference>
<sequence length="209" mass="22996">MRSFLYLFSNARPTAMILYVFGDAKGGAKFEARTVQDYLEMASDPAKRHGELMHQMVIGESRRGTLHNAVAMAPEIKRYQFFTEPNLQYRPTQDSVGKRRSASTSSIVQRRVIGEPIKTTREFKKTMRILWSHPIADTPPPSPILAVAGPSTLPAALPKPAAALSLSSFSPAAGPPPPPPPPHHHRLPPSPSPPRFWLPPSSRTLGPRP</sequence>
<gene>
    <name evidence="2" type="ORF">BDZ90DRAFT_33948</name>
</gene>
<feature type="region of interest" description="Disordered" evidence="1">
    <location>
        <begin position="166"/>
        <end position="209"/>
    </location>
</feature>
<dbReference type="AlphaFoldDB" id="A0A316V0J5"/>
<feature type="compositionally biased region" description="Pro residues" evidence="1">
    <location>
        <begin position="188"/>
        <end position="197"/>
    </location>
</feature>
<reference evidence="2 3" key="1">
    <citation type="journal article" date="2018" name="Mol. Biol. Evol.">
        <title>Broad Genomic Sampling Reveals a Smut Pathogenic Ancestry of the Fungal Clade Ustilaginomycotina.</title>
        <authorList>
            <person name="Kijpornyongpan T."/>
            <person name="Mondo S.J."/>
            <person name="Barry K."/>
            <person name="Sandor L."/>
            <person name="Lee J."/>
            <person name="Lipzen A."/>
            <person name="Pangilinan J."/>
            <person name="LaButti K."/>
            <person name="Hainaut M."/>
            <person name="Henrissat B."/>
            <person name="Grigoriev I.V."/>
            <person name="Spatafora J.W."/>
            <person name="Aime M.C."/>
        </authorList>
    </citation>
    <scope>NUCLEOTIDE SEQUENCE [LARGE SCALE GENOMIC DNA]</scope>
    <source>
        <strain evidence="2 3">MCA 5214</strain>
    </source>
</reference>
<evidence type="ECO:0000256" key="1">
    <source>
        <dbReference type="SAM" id="MobiDB-lite"/>
    </source>
</evidence>
<proteinExistence type="predicted"/>
<keyword evidence="3" id="KW-1185">Reference proteome</keyword>
<dbReference type="Proteomes" id="UP000245884">
    <property type="component" value="Unassembled WGS sequence"/>
</dbReference>
<accession>A0A316V0J5</accession>
<protein>
    <submittedName>
        <fullName evidence="2">Uncharacterized protein</fullName>
    </submittedName>
</protein>
<dbReference type="RefSeq" id="XP_025365681.1">
    <property type="nucleotide sequence ID" value="XM_025509508.1"/>
</dbReference>
<evidence type="ECO:0000313" key="3">
    <source>
        <dbReference type="Proteomes" id="UP000245884"/>
    </source>
</evidence>
<organism evidence="2 3">
    <name type="scientific">Jaminaea rosea</name>
    <dbReference type="NCBI Taxonomy" id="1569628"/>
    <lineage>
        <taxon>Eukaryota</taxon>
        <taxon>Fungi</taxon>
        <taxon>Dikarya</taxon>
        <taxon>Basidiomycota</taxon>
        <taxon>Ustilaginomycotina</taxon>
        <taxon>Exobasidiomycetes</taxon>
        <taxon>Microstromatales</taxon>
        <taxon>Microstromatales incertae sedis</taxon>
        <taxon>Jaminaea</taxon>
    </lineage>
</organism>